<dbReference type="Proteomes" id="UP000596742">
    <property type="component" value="Unassembled WGS sequence"/>
</dbReference>
<reference evidence="2" key="1">
    <citation type="submission" date="2018-11" db="EMBL/GenBank/DDBJ databases">
        <authorList>
            <person name="Alioto T."/>
            <person name="Alioto T."/>
        </authorList>
    </citation>
    <scope>NUCLEOTIDE SEQUENCE</scope>
</reference>
<feature type="non-terminal residue" evidence="2">
    <location>
        <position position="1"/>
    </location>
</feature>
<keyword evidence="1" id="KW-0812">Transmembrane</keyword>
<dbReference type="GO" id="GO:0007220">
    <property type="term" value="P:Notch receptor processing"/>
    <property type="evidence" value="ECO:0007669"/>
    <property type="project" value="TreeGrafter"/>
</dbReference>
<protein>
    <recommendedName>
        <fullName evidence="4">Nicastrin</fullName>
    </recommendedName>
</protein>
<evidence type="ECO:0000256" key="1">
    <source>
        <dbReference type="SAM" id="Phobius"/>
    </source>
</evidence>
<proteinExistence type="predicted"/>
<dbReference type="OrthoDB" id="755951at2759"/>
<accession>A0A8B6HJT4</accession>
<dbReference type="GO" id="GO:0005886">
    <property type="term" value="C:plasma membrane"/>
    <property type="evidence" value="ECO:0007669"/>
    <property type="project" value="TreeGrafter"/>
</dbReference>
<evidence type="ECO:0008006" key="4">
    <source>
        <dbReference type="Google" id="ProtNLM"/>
    </source>
</evidence>
<keyword evidence="1" id="KW-1133">Transmembrane helix</keyword>
<sequence length="161" mass="18941">ESSLPYPFYVSVTSTNNQVTYLTKRLLSYFIGDRVNNTKDNCKQPKNNKVNQYMWMQGEMNTTTDTRQGFCSRSTAVYTLAQSPLFDQDDYNWNIDEYSAWTESSWQTDSIQMRIFLVPSKHLETVTLIVGLLLTVVFMIMTYFVNKKADVLFSQRRTRRY</sequence>
<dbReference type="GO" id="GO:0016485">
    <property type="term" value="P:protein processing"/>
    <property type="evidence" value="ECO:0007669"/>
    <property type="project" value="InterPro"/>
</dbReference>
<name>A0A8B6HJT4_MYTGA</name>
<gene>
    <name evidence="2" type="ORF">MGAL_10B077231</name>
</gene>
<comment type="caution">
    <text evidence="2">The sequence shown here is derived from an EMBL/GenBank/DDBJ whole genome shotgun (WGS) entry which is preliminary data.</text>
</comment>
<evidence type="ECO:0000313" key="3">
    <source>
        <dbReference type="Proteomes" id="UP000596742"/>
    </source>
</evidence>
<keyword evidence="3" id="KW-1185">Reference proteome</keyword>
<feature type="transmembrane region" description="Helical" evidence="1">
    <location>
        <begin position="123"/>
        <end position="145"/>
    </location>
</feature>
<dbReference type="AlphaFoldDB" id="A0A8B6HJT4"/>
<keyword evidence="1" id="KW-0472">Membrane</keyword>
<organism evidence="2 3">
    <name type="scientific">Mytilus galloprovincialis</name>
    <name type="common">Mediterranean mussel</name>
    <dbReference type="NCBI Taxonomy" id="29158"/>
    <lineage>
        <taxon>Eukaryota</taxon>
        <taxon>Metazoa</taxon>
        <taxon>Spiralia</taxon>
        <taxon>Lophotrochozoa</taxon>
        <taxon>Mollusca</taxon>
        <taxon>Bivalvia</taxon>
        <taxon>Autobranchia</taxon>
        <taxon>Pteriomorphia</taxon>
        <taxon>Mytilida</taxon>
        <taxon>Mytiloidea</taxon>
        <taxon>Mytilidae</taxon>
        <taxon>Mytilinae</taxon>
        <taxon>Mytilus</taxon>
    </lineage>
</organism>
<dbReference type="PANTHER" id="PTHR21092">
    <property type="entry name" value="NICASTRIN"/>
    <property type="match status" value="1"/>
</dbReference>
<dbReference type="EMBL" id="UYJE01010133">
    <property type="protein sequence ID" value="VDI80029.1"/>
    <property type="molecule type" value="Genomic_DNA"/>
</dbReference>
<evidence type="ECO:0000313" key="2">
    <source>
        <dbReference type="EMBL" id="VDI80029.1"/>
    </source>
</evidence>
<dbReference type="InterPro" id="IPR008710">
    <property type="entry name" value="Nicastrin"/>
</dbReference>
<dbReference type="PANTHER" id="PTHR21092:SF0">
    <property type="entry name" value="NICASTRIN"/>
    <property type="match status" value="1"/>
</dbReference>